<accession>A0ABR2ZZ37</accession>
<gene>
    <name evidence="2" type="ORF">AAF712_006239</name>
</gene>
<keyword evidence="1" id="KW-0472">Membrane</keyword>
<proteinExistence type="predicted"/>
<evidence type="ECO:0000313" key="3">
    <source>
        <dbReference type="Proteomes" id="UP001437256"/>
    </source>
</evidence>
<keyword evidence="3" id="KW-1185">Reference proteome</keyword>
<name>A0ABR2ZZ37_9AGAR</name>
<keyword evidence="1" id="KW-0812">Transmembrane</keyword>
<feature type="transmembrane region" description="Helical" evidence="1">
    <location>
        <begin position="23"/>
        <end position="47"/>
    </location>
</feature>
<comment type="caution">
    <text evidence="2">The sequence shown here is derived from an EMBL/GenBank/DDBJ whole genome shotgun (WGS) entry which is preliminary data.</text>
</comment>
<evidence type="ECO:0000313" key="2">
    <source>
        <dbReference type="EMBL" id="KAL0066638.1"/>
    </source>
</evidence>
<dbReference type="Proteomes" id="UP001437256">
    <property type="component" value="Unassembled WGS sequence"/>
</dbReference>
<reference evidence="2 3" key="1">
    <citation type="submission" date="2024-05" db="EMBL/GenBank/DDBJ databases">
        <title>A draft genome resource for the thread blight pathogen Marasmius tenuissimus strain MS-2.</title>
        <authorList>
            <person name="Yulfo-Soto G.E."/>
            <person name="Baruah I.K."/>
            <person name="Amoako-Attah I."/>
            <person name="Bukari Y."/>
            <person name="Meinhardt L.W."/>
            <person name="Bailey B.A."/>
            <person name="Cohen S.P."/>
        </authorList>
    </citation>
    <scope>NUCLEOTIDE SEQUENCE [LARGE SCALE GENOMIC DNA]</scope>
    <source>
        <strain evidence="2 3">MS-2</strain>
    </source>
</reference>
<evidence type="ECO:0000256" key="1">
    <source>
        <dbReference type="SAM" id="Phobius"/>
    </source>
</evidence>
<dbReference type="EMBL" id="JBBXMP010000033">
    <property type="protein sequence ID" value="KAL0066638.1"/>
    <property type="molecule type" value="Genomic_DNA"/>
</dbReference>
<protein>
    <submittedName>
        <fullName evidence="2">Uncharacterized protein</fullName>
    </submittedName>
</protein>
<keyword evidence="1" id="KW-1133">Transmembrane helix</keyword>
<feature type="transmembrane region" description="Helical" evidence="1">
    <location>
        <begin position="59"/>
        <end position="84"/>
    </location>
</feature>
<organism evidence="2 3">
    <name type="scientific">Marasmius tenuissimus</name>
    <dbReference type="NCBI Taxonomy" id="585030"/>
    <lineage>
        <taxon>Eukaryota</taxon>
        <taxon>Fungi</taxon>
        <taxon>Dikarya</taxon>
        <taxon>Basidiomycota</taxon>
        <taxon>Agaricomycotina</taxon>
        <taxon>Agaricomycetes</taxon>
        <taxon>Agaricomycetidae</taxon>
        <taxon>Agaricales</taxon>
        <taxon>Marasmiineae</taxon>
        <taxon>Marasmiaceae</taxon>
        <taxon>Marasmius</taxon>
    </lineage>
</organism>
<sequence length="116" mass="13174">MGLTAEDIVAVYTTATGTVISPIASLSLSFFVYGMYIIIFGSALRVLHKRRSSEHPLSALYYWWTISLFVLATTYVALICWLYVNQAVIYFTAAKTRAFERFLQYLKDDKPKTAVL</sequence>